<dbReference type="InterPro" id="IPR001242">
    <property type="entry name" value="Condensation_dom"/>
</dbReference>
<dbReference type="Gene3D" id="3.30.300.30">
    <property type="match status" value="1"/>
</dbReference>
<gene>
    <name evidence="5" type="ORF">Acor_55920</name>
</gene>
<evidence type="ECO:0000256" key="1">
    <source>
        <dbReference type="ARBA" id="ARBA00001957"/>
    </source>
</evidence>
<dbReference type="PROSITE" id="PS00455">
    <property type="entry name" value="AMP_BINDING"/>
    <property type="match status" value="1"/>
</dbReference>
<keyword evidence="6" id="KW-1185">Reference proteome</keyword>
<dbReference type="GO" id="GO:0009366">
    <property type="term" value="C:enterobactin synthetase complex"/>
    <property type="evidence" value="ECO:0007669"/>
    <property type="project" value="TreeGrafter"/>
</dbReference>
<dbReference type="GO" id="GO:0031177">
    <property type="term" value="F:phosphopantetheine binding"/>
    <property type="evidence" value="ECO:0007669"/>
    <property type="project" value="InterPro"/>
</dbReference>
<dbReference type="Gene3D" id="3.30.559.30">
    <property type="entry name" value="Nonribosomal peptide synthetase, condensation domain"/>
    <property type="match status" value="1"/>
</dbReference>
<dbReference type="Pfam" id="PF00550">
    <property type="entry name" value="PP-binding"/>
    <property type="match status" value="1"/>
</dbReference>
<sequence>MSTDAPAEVNRLPLSADQERLWFLHQVDPADPTFHLSHTARLIGQLDEPALARAVAEIVARHEALRARFPVVDGAPVQVIDPPGSFELEVLSGEEPVHALAARPFDLAGDRLLRVTLIRTGPEEHVLSVVVHHIVADGRSIGILLGELAALYSAFCKGEPGPLPPLPARWSDFVRAESAEAADAEALAYWRDQLAGAPPLRLPTDRPRPAVASADSALVRRILRGPLVARFSAVAAAARCTPFMALMTAYQALLAAKSGQHDFCVGFPTAGRDGGEDDELIGYFASVSALRADLSGDPTFRELMHRTRARLLAGRRHRKLPLEGLLTALDIERDLSRPPLFQTTFGMTYDASDQAIRLAGLQTDWLEVGFTHSPYEVKLDLFEHGGEWLMMLVYNRDLFDADTIERFARDYEALLSRVADDPLVRLSQLTAPSGGERDRLIHDWNRVAPPARALFPDLFLEQVGLRPDAIAVSCGPERLSYAALDRRADELAARLDVRPGECVAVCLPRSVEALVALLAVQRTGAAYVPLDPAYPAARLEFVLADCGATLVLASRETAAVLPAHNVRTVLVDEPASAPEFRRVRVRGEDTAYVLYTSGSTGRPKGVAVPHSALGNLLAAMADLVGATPQDVWLALTSLSFDISALELYLPLATGGRVEIADAGTAADAFRQVRLIREAGVTHVQATPSGWRVLLEGGIGDPALTALVGGEALGGELAGRLRAAVGRLFNVYGPTETTIWSTAWPVPAVPGEVRIGGPIRGTQVYVVGDHLELVRQGVPGELVIGGAGVAHGYLARPALTAERFVPDPYGPPGGRLYRTGDRVRWREDGLEFLGRGDGQIKLRGHRIELGEVESACESVPGVVAAVAAVHEENLVAYLVGDADPDDVRAELAGRLPAYLVPAWFIRLPALPLTPNGKLDRRALPAPHAPETRFVAPSGDAEELVAHIWCELLGLERVSAADDFFRLGGHSLLAVRVGARLWATTGVEIPILTIFTRRTVAGLAAELEERLMSELSELSEEEAERLLNRPNNSSEKS</sequence>
<dbReference type="InterPro" id="IPR020845">
    <property type="entry name" value="AMP-binding_CS"/>
</dbReference>
<dbReference type="InterPro" id="IPR010071">
    <property type="entry name" value="AA_adenyl_dom"/>
</dbReference>
<dbReference type="OrthoDB" id="3802848at2"/>
<dbReference type="PROSITE" id="PS50075">
    <property type="entry name" value="CARRIER"/>
    <property type="match status" value="1"/>
</dbReference>
<reference evidence="5 6" key="1">
    <citation type="submission" date="2019-10" db="EMBL/GenBank/DDBJ databases">
        <title>Whole genome shotgun sequence of Acrocarpospora corrugata NBRC 13972.</title>
        <authorList>
            <person name="Ichikawa N."/>
            <person name="Kimura A."/>
            <person name="Kitahashi Y."/>
            <person name="Komaki H."/>
            <person name="Oguchi A."/>
        </authorList>
    </citation>
    <scope>NUCLEOTIDE SEQUENCE [LARGE SCALE GENOMIC DNA]</scope>
    <source>
        <strain evidence="5 6">NBRC 13972</strain>
    </source>
</reference>
<dbReference type="PANTHER" id="PTHR45527:SF1">
    <property type="entry name" value="FATTY ACID SYNTHASE"/>
    <property type="match status" value="1"/>
</dbReference>
<dbReference type="Pfam" id="PF00501">
    <property type="entry name" value="AMP-binding"/>
    <property type="match status" value="1"/>
</dbReference>
<dbReference type="SUPFAM" id="SSF52777">
    <property type="entry name" value="CoA-dependent acyltransferases"/>
    <property type="match status" value="2"/>
</dbReference>
<dbReference type="GO" id="GO:0047527">
    <property type="term" value="F:2,3-dihydroxybenzoate-serine ligase activity"/>
    <property type="evidence" value="ECO:0007669"/>
    <property type="project" value="TreeGrafter"/>
</dbReference>
<comment type="cofactor">
    <cofactor evidence="1">
        <name>pantetheine 4'-phosphate</name>
        <dbReference type="ChEBI" id="CHEBI:47942"/>
    </cofactor>
</comment>
<organism evidence="5 6">
    <name type="scientific">Acrocarpospora corrugata</name>
    <dbReference type="NCBI Taxonomy" id="35763"/>
    <lineage>
        <taxon>Bacteria</taxon>
        <taxon>Bacillati</taxon>
        <taxon>Actinomycetota</taxon>
        <taxon>Actinomycetes</taxon>
        <taxon>Streptosporangiales</taxon>
        <taxon>Streptosporangiaceae</taxon>
        <taxon>Acrocarpospora</taxon>
    </lineage>
</organism>
<dbReference type="InterPro" id="IPR025110">
    <property type="entry name" value="AMP-bd_C"/>
</dbReference>
<dbReference type="Gene3D" id="3.40.50.980">
    <property type="match status" value="2"/>
</dbReference>
<dbReference type="RefSeq" id="WP_155339682.1">
    <property type="nucleotide sequence ID" value="NZ_BAAABN010000082.1"/>
</dbReference>
<dbReference type="InterPro" id="IPR020806">
    <property type="entry name" value="PKS_PP-bd"/>
</dbReference>
<dbReference type="NCBIfam" id="TIGR01733">
    <property type="entry name" value="AA-adenyl-dom"/>
    <property type="match status" value="1"/>
</dbReference>
<dbReference type="InterPro" id="IPR036736">
    <property type="entry name" value="ACP-like_sf"/>
</dbReference>
<dbReference type="GO" id="GO:0008610">
    <property type="term" value="P:lipid biosynthetic process"/>
    <property type="evidence" value="ECO:0007669"/>
    <property type="project" value="UniProtKB-ARBA"/>
</dbReference>
<dbReference type="GO" id="GO:0043041">
    <property type="term" value="P:amino acid activation for nonribosomal peptide biosynthetic process"/>
    <property type="evidence" value="ECO:0007669"/>
    <property type="project" value="TreeGrafter"/>
</dbReference>
<dbReference type="PROSITE" id="PS00012">
    <property type="entry name" value="PHOSPHOPANTETHEINE"/>
    <property type="match status" value="1"/>
</dbReference>
<dbReference type="AlphaFoldDB" id="A0A5M3W451"/>
<dbReference type="PRINTS" id="PR00154">
    <property type="entry name" value="AMPBINDING"/>
</dbReference>
<evidence type="ECO:0000313" key="6">
    <source>
        <dbReference type="Proteomes" id="UP000334990"/>
    </source>
</evidence>
<feature type="domain" description="Carrier" evidence="4">
    <location>
        <begin position="934"/>
        <end position="1009"/>
    </location>
</feature>
<dbReference type="InterPro" id="IPR009081">
    <property type="entry name" value="PP-bd_ACP"/>
</dbReference>
<dbReference type="GO" id="GO:0005829">
    <property type="term" value="C:cytosol"/>
    <property type="evidence" value="ECO:0007669"/>
    <property type="project" value="TreeGrafter"/>
</dbReference>
<dbReference type="Pfam" id="PF00668">
    <property type="entry name" value="Condensation"/>
    <property type="match status" value="1"/>
</dbReference>
<evidence type="ECO:0000313" key="5">
    <source>
        <dbReference type="EMBL" id="GES03526.1"/>
    </source>
</evidence>
<dbReference type="EMBL" id="BLAD01000069">
    <property type="protein sequence ID" value="GES03526.1"/>
    <property type="molecule type" value="Genomic_DNA"/>
</dbReference>
<dbReference type="InterPro" id="IPR023213">
    <property type="entry name" value="CAT-like_dom_sf"/>
</dbReference>
<dbReference type="PANTHER" id="PTHR45527">
    <property type="entry name" value="NONRIBOSOMAL PEPTIDE SYNTHETASE"/>
    <property type="match status" value="1"/>
</dbReference>
<dbReference type="InterPro" id="IPR000873">
    <property type="entry name" value="AMP-dep_synth/lig_dom"/>
</dbReference>
<dbReference type="InterPro" id="IPR006162">
    <property type="entry name" value="Ppantetheine_attach_site"/>
</dbReference>
<dbReference type="Pfam" id="PF13193">
    <property type="entry name" value="AMP-binding_C"/>
    <property type="match status" value="1"/>
</dbReference>
<dbReference type="FunFam" id="3.40.50.980:FF:000001">
    <property type="entry name" value="Non-ribosomal peptide synthetase"/>
    <property type="match status" value="1"/>
</dbReference>
<dbReference type="SMART" id="SM00823">
    <property type="entry name" value="PKS_PP"/>
    <property type="match status" value="1"/>
</dbReference>
<dbReference type="Gene3D" id="2.30.38.10">
    <property type="entry name" value="Luciferase, Domain 3"/>
    <property type="match status" value="1"/>
</dbReference>
<dbReference type="SUPFAM" id="SSF56801">
    <property type="entry name" value="Acetyl-CoA synthetase-like"/>
    <property type="match status" value="1"/>
</dbReference>
<evidence type="ECO:0000259" key="4">
    <source>
        <dbReference type="PROSITE" id="PS50075"/>
    </source>
</evidence>
<dbReference type="Proteomes" id="UP000334990">
    <property type="component" value="Unassembled WGS sequence"/>
</dbReference>
<comment type="caution">
    <text evidence="5">The sequence shown here is derived from an EMBL/GenBank/DDBJ whole genome shotgun (WGS) entry which is preliminary data.</text>
</comment>
<keyword evidence="3" id="KW-0597">Phosphoprotein</keyword>
<dbReference type="FunFam" id="3.40.50.12780:FF:000012">
    <property type="entry name" value="Non-ribosomal peptide synthetase"/>
    <property type="match status" value="1"/>
</dbReference>
<name>A0A5M3W451_9ACTN</name>
<dbReference type="Gene3D" id="3.30.559.10">
    <property type="entry name" value="Chloramphenicol acetyltransferase-like domain"/>
    <property type="match status" value="1"/>
</dbReference>
<dbReference type="SUPFAM" id="SSF47336">
    <property type="entry name" value="ACP-like"/>
    <property type="match status" value="1"/>
</dbReference>
<dbReference type="InterPro" id="IPR020459">
    <property type="entry name" value="AMP-binding"/>
</dbReference>
<protein>
    <recommendedName>
        <fullName evidence="4">Carrier domain-containing protein</fullName>
    </recommendedName>
</protein>
<dbReference type="GO" id="GO:0009239">
    <property type="term" value="P:enterobactin biosynthetic process"/>
    <property type="evidence" value="ECO:0007669"/>
    <property type="project" value="TreeGrafter"/>
</dbReference>
<proteinExistence type="predicted"/>
<evidence type="ECO:0000256" key="3">
    <source>
        <dbReference type="ARBA" id="ARBA00022553"/>
    </source>
</evidence>
<accession>A0A5M3W451</accession>
<dbReference type="InterPro" id="IPR029058">
    <property type="entry name" value="AB_hydrolase_fold"/>
</dbReference>
<dbReference type="InterPro" id="IPR045851">
    <property type="entry name" value="AMP-bd_C_sf"/>
</dbReference>
<evidence type="ECO:0000256" key="2">
    <source>
        <dbReference type="ARBA" id="ARBA00022450"/>
    </source>
</evidence>
<keyword evidence="2" id="KW-0596">Phosphopantetheine</keyword>
<dbReference type="CDD" id="cd19531">
    <property type="entry name" value="LCL_NRPS-like"/>
    <property type="match status" value="1"/>
</dbReference>
<dbReference type="Gene3D" id="3.40.50.1820">
    <property type="entry name" value="alpha/beta hydrolase"/>
    <property type="match status" value="1"/>
</dbReference>